<feature type="compositionally biased region" description="Low complexity" evidence="1">
    <location>
        <begin position="18"/>
        <end position="35"/>
    </location>
</feature>
<feature type="region of interest" description="Disordered" evidence="1">
    <location>
        <begin position="95"/>
        <end position="120"/>
    </location>
</feature>
<evidence type="ECO:0000313" key="4">
    <source>
        <dbReference type="Proteomes" id="UP000738349"/>
    </source>
</evidence>
<dbReference type="Proteomes" id="UP000738349">
    <property type="component" value="Unassembled WGS sequence"/>
</dbReference>
<dbReference type="AlphaFoldDB" id="A0A9P9CZY9"/>
<evidence type="ECO:0000256" key="2">
    <source>
        <dbReference type="SAM" id="Phobius"/>
    </source>
</evidence>
<evidence type="ECO:0000256" key="1">
    <source>
        <dbReference type="SAM" id="MobiDB-lite"/>
    </source>
</evidence>
<protein>
    <submittedName>
        <fullName evidence="3">Uncharacterized protein</fullName>
    </submittedName>
</protein>
<sequence length="850" mass="95015">MSPCPPSRPSGSDQTSQPSRLSVPRLSASRLSPRTSPRRRPLKNVRLRPRRRVSSSAIPPLAIRLSIQGHADHTPMPLDLYVSYEKDSNGAHIQVFPPRTHRPGSIKRSSAVEDDVSRPAKRPHIETLRDDNQVETWTDDSDDSDDLDLAILPHTRISRQDSFDDTWPVEWHAEGLRAASPSYIADLGLIKTFPTSSHDDRAFAEVFVPGYNYDSSSGDGFDSSDGNSNIPSESDVDGAVSISPSGTLMMRLVSMVSVLFIVSPCLFLIQILMALATRLFASPPRSAIAVGWFSRASKIEMGLASVPRLMLFGHAGLEPDCWKCQAGMKRFEGKIDDLEPIASEWFSDSVLYPAYRPWESTSNGTFVPESYFFDDIQHVLHSTLVDLETIASHGPSSFRLKPGNTRSYTSLPTFAPNCTHCPSSKSTTPGVKDSCSRCYFNTSTEYSLSVYNSELSLAQLKYDLVEAFGILSQMRSTVYAMLPTTYLESARNRARYVTLLLEKLRLEAVKEDSNWGSDQDRMRCLYPPRPSGEIPDLYEKEGLIQVLGAQCPFPSQLKEWEASSSTETSLSPSQPPCLPTGLKTPNEWSDAQERNITAHKLLHHINIAIDMNFRGGLHNDDILPSYSDILAWGGQLVVVCDLMGSLNDQVQQVMQGLPNDGGLNRSVNRLAEDAIHRIHDVGHFFDEIALVRLRKMRDMASSEVSLMKEMKRQATQLQNGIDYTVMDGWLTDDDTQGHEDVLNYFPAIHDIMEQWKGTYEWIAQEYADINKVYTSRMAEFVMHRQQEKDAASWAEHSIIWSRWALRDSRIDPVGTEALCWNHGPLKATNGTVVDSRGHATRCGDATARHG</sequence>
<dbReference type="OrthoDB" id="5102246at2759"/>
<keyword evidence="2" id="KW-1133">Transmembrane helix</keyword>
<keyword evidence="2" id="KW-0472">Membrane</keyword>
<dbReference type="EMBL" id="JAGMUV010000048">
    <property type="protein sequence ID" value="KAH7109931.1"/>
    <property type="molecule type" value="Genomic_DNA"/>
</dbReference>
<reference evidence="3" key="1">
    <citation type="journal article" date="2021" name="Nat. Commun.">
        <title>Genetic determinants of endophytism in the Arabidopsis root mycobiome.</title>
        <authorList>
            <person name="Mesny F."/>
            <person name="Miyauchi S."/>
            <person name="Thiergart T."/>
            <person name="Pickel B."/>
            <person name="Atanasova L."/>
            <person name="Karlsson M."/>
            <person name="Huettel B."/>
            <person name="Barry K.W."/>
            <person name="Haridas S."/>
            <person name="Chen C."/>
            <person name="Bauer D."/>
            <person name="Andreopoulos W."/>
            <person name="Pangilinan J."/>
            <person name="LaButti K."/>
            <person name="Riley R."/>
            <person name="Lipzen A."/>
            <person name="Clum A."/>
            <person name="Drula E."/>
            <person name="Henrissat B."/>
            <person name="Kohler A."/>
            <person name="Grigoriev I.V."/>
            <person name="Martin F.M."/>
            <person name="Hacquard S."/>
        </authorList>
    </citation>
    <scope>NUCLEOTIDE SEQUENCE</scope>
    <source>
        <strain evidence="3">MPI-CAGE-AT-0147</strain>
    </source>
</reference>
<gene>
    <name evidence="3" type="ORF">EDB81DRAFT_768996</name>
</gene>
<keyword evidence="2" id="KW-0812">Transmembrane</keyword>
<organism evidence="3 4">
    <name type="scientific">Dactylonectria macrodidyma</name>
    <dbReference type="NCBI Taxonomy" id="307937"/>
    <lineage>
        <taxon>Eukaryota</taxon>
        <taxon>Fungi</taxon>
        <taxon>Dikarya</taxon>
        <taxon>Ascomycota</taxon>
        <taxon>Pezizomycotina</taxon>
        <taxon>Sordariomycetes</taxon>
        <taxon>Hypocreomycetidae</taxon>
        <taxon>Hypocreales</taxon>
        <taxon>Nectriaceae</taxon>
        <taxon>Dactylonectria</taxon>
    </lineage>
</organism>
<proteinExistence type="predicted"/>
<comment type="caution">
    <text evidence="3">The sequence shown here is derived from an EMBL/GenBank/DDBJ whole genome shotgun (WGS) entry which is preliminary data.</text>
</comment>
<evidence type="ECO:0000313" key="3">
    <source>
        <dbReference type="EMBL" id="KAH7109931.1"/>
    </source>
</evidence>
<feature type="transmembrane region" description="Helical" evidence="2">
    <location>
        <begin position="252"/>
        <end position="276"/>
    </location>
</feature>
<feature type="region of interest" description="Disordered" evidence="1">
    <location>
        <begin position="1"/>
        <end position="54"/>
    </location>
</feature>
<name>A0A9P9CZY9_9HYPO</name>
<accession>A0A9P9CZY9</accession>
<keyword evidence="4" id="KW-1185">Reference proteome</keyword>
<feature type="compositionally biased region" description="Basic residues" evidence="1">
    <location>
        <begin position="36"/>
        <end position="53"/>
    </location>
</feature>